<organism evidence="1 2">
    <name type="scientific">Candidatus Planktophila lacus</name>
    <dbReference type="NCBI Taxonomy" id="1884913"/>
    <lineage>
        <taxon>Bacteria</taxon>
        <taxon>Bacillati</taxon>
        <taxon>Actinomycetota</taxon>
        <taxon>Actinomycetes</taxon>
        <taxon>Candidatus Nanopelagicales</taxon>
        <taxon>Candidatus Nanopelagicaceae</taxon>
        <taxon>Candidatus Planktophila</taxon>
    </lineage>
</organism>
<dbReference type="Proteomes" id="UP000217144">
    <property type="component" value="Chromosome"/>
</dbReference>
<evidence type="ECO:0000313" key="2">
    <source>
        <dbReference type="Proteomes" id="UP000217144"/>
    </source>
</evidence>
<protein>
    <submittedName>
        <fullName evidence="1">Uncharacterized protein</fullName>
    </submittedName>
</protein>
<keyword evidence="2" id="KW-1185">Reference proteome</keyword>
<proteinExistence type="predicted"/>
<sequence>MGNLWVGCDMGRESENPAIADGVFCCCSIMHLFDSENISLAGKQKVPQMILRDFFAVLWIERTPMTK</sequence>
<dbReference type="EMBL" id="CP016769">
    <property type="protein sequence ID" value="ASY10412.1"/>
    <property type="molecule type" value="Genomic_DNA"/>
</dbReference>
<dbReference type="AlphaFoldDB" id="A0AAD0DYL8"/>
<dbReference type="KEGG" id="plan:A1s21148_02475"/>
<reference evidence="1 2" key="1">
    <citation type="submission" date="2016-07" db="EMBL/GenBank/DDBJ databases">
        <title>High microdiversification within the ubiquitous acI lineage of Actinobacteria.</title>
        <authorList>
            <person name="Neuenschwander S.M."/>
            <person name="Salcher M."/>
            <person name="Ghai R."/>
            <person name="Pernthaler J."/>
        </authorList>
    </citation>
    <scope>NUCLEOTIDE SEQUENCE [LARGE SCALE GENOMIC DNA]</scope>
    <source>
        <strain evidence="1">MMS-21-148</strain>
    </source>
</reference>
<gene>
    <name evidence="1" type="ORF">A1s21148_02475</name>
</gene>
<name>A0AAD0DYL8_9ACTN</name>
<evidence type="ECO:0000313" key="1">
    <source>
        <dbReference type="EMBL" id="ASY10412.1"/>
    </source>
</evidence>
<accession>A0AAD0DYL8</accession>